<dbReference type="Gene3D" id="3.40.50.150">
    <property type="entry name" value="Vaccinia Virus protein VP39"/>
    <property type="match status" value="1"/>
</dbReference>
<gene>
    <name evidence="1" type="ORF">LTR05_000579</name>
</gene>
<evidence type="ECO:0000313" key="2">
    <source>
        <dbReference type="Proteomes" id="UP001309876"/>
    </source>
</evidence>
<dbReference type="EMBL" id="JAVRRJ010000001">
    <property type="protein sequence ID" value="KAK5090407.1"/>
    <property type="molecule type" value="Genomic_DNA"/>
</dbReference>
<dbReference type="Pfam" id="PF10294">
    <property type="entry name" value="Methyltransf_16"/>
    <property type="match status" value="1"/>
</dbReference>
<sequence length="238" mass="25939">MPPTNATKSFAVPLNGDGEVITVGICEPDIRADNLNLTTWTASFILARQLHKFGLLVDKKEKIPVLEIGAGTGLVGLTAALILCCKTVLTDLPGIVPGLRANVDLNINTLGPIASKVQCGSLDWRTPEILTLESGATFDVADTKANIILAADTIYDDAHPELLSRVILTWLARTPSARAILAYPLRVAYLEQIREIWTLLEEGGLECEIEGQEQAETRDWDDELLCEYVVLKWKSTGS</sequence>
<dbReference type="InterPro" id="IPR029063">
    <property type="entry name" value="SAM-dependent_MTases_sf"/>
</dbReference>
<reference evidence="1 2" key="1">
    <citation type="submission" date="2023-08" db="EMBL/GenBank/DDBJ databases">
        <title>Black Yeasts Isolated from many extreme environments.</title>
        <authorList>
            <person name="Coleine C."/>
            <person name="Stajich J.E."/>
            <person name="Selbmann L."/>
        </authorList>
    </citation>
    <scope>NUCLEOTIDE SEQUENCE [LARGE SCALE GENOMIC DNA]</scope>
    <source>
        <strain evidence="1 2">CCFEE 5910</strain>
    </source>
</reference>
<comment type="caution">
    <text evidence="1">The sequence shown here is derived from an EMBL/GenBank/DDBJ whole genome shotgun (WGS) entry which is preliminary data.</text>
</comment>
<organism evidence="1 2">
    <name type="scientific">Lithohypha guttulata</name>
    <dbReference type="NCBI Taxonomy" id="1690604"/>
    <lineage>
        <taxon>Eukaryota</taxon>
        <taxon>Fungi</taxon>
        <taxon>Dikarya</taxon>
        <taxon>Ascomycota</taxon>
        <taxon>Pezizomycotina</taxon>
        <taxon>Eurotiomycetes</taxon>
        <taxon>Chaetothyriomycetidae</taxon>
        <taxon>Chaetothyriales</taxon>
        <taxon>Trichomeriaceae</taxon>
        <taxon>Lithohypha</taxon>
    </lineage>
</organism>
<evidence type="ECO:0000313" key="1">
    <source>
        <dbReference type="EMBL" id="KAK5090407.1"/>
    </source>
</evidence>
<dbReference type="SUPFAM" id="SSF53335">
    <property type="entry name" value="S-adenosyl-L-methionine-dependent methyltransferases"/>
    <property type="match status" value="1"/>
</dbReference>
<protein>
    <submittedName>
        <fullName evidence="1">Uncharacterized protein</fullName>
    </submittedName>
</protein>
<keyword evidence="2" id="KW-1185">Reference proteome</keyword>
<dbReference type="PANTHER" id="PTHR14614">
    <property type="entry name" value="HEPATOCELLULAR CARCINOMA-ASSOCIATED ANTIGEN"/>
    <property type="match status" value="1"/>
</dbReference>
<dbReference type="PANTHER" id="PTHR14614:SF156">
    <property type="entry name" value="PROTEIN-LYSINE N-METHYLTRANSFERASE EFM2"/>
    <property type="match status" value="1"/>
</dbReference>
<proteinExistence type="predicted"/>
<dbReference type="GO" id="GO:0005829">
    <property type="term" value="C:cytosol"/>
    <property type="evidence" value="ECO:0007669"/>
    <property type="project" value="TreeGrafter"/>
</dbReference>
<dbReference type="AlphaFoldDB" id="A0AAN7YE16"/>
<accession>A0AAN7YE16</accession>
<dbReference type="GO" id="GO:0008757">
    <property type="term" value="F:S-adenosylmethionine-dependent methyltransferase activity"/>
    <property type="evidence" value="ECO:0007669"/>
    <property type="project" value="UniProtKB-ARBA"/>
</dbReference>
<dbReference type="InterPro" id="IPR019410">
    <property type="entry name" value="Methyltransf_16"/>
</dbReference>
<dbReference type="Proteomes" id="UP001309876">
    <property type="component" value="Unassembled WGS sequence"/>
</dbReference>
<name>A0AAN7YE16_9EURO</name>